<gene>
    <name evidence="8" type="ORF">K437DRAFT_241302</name>
</gene>
<feature type="region of interest" description="Disordered" evidence="6">
    <location>
        <begin position="1"/>
        <end position="75"/>
    </location>
</feature>
<dbReference type="RefSeq" id="XP_013239984.1">
    <property type="nucleotide sequence ID" value="XM_013384530.1"/>
</dbReference>
<evidence type="ECO:0000259" key="7">
    <source>
        <dbReference type="PROSITE" id="PS50011"/>
    </source>
</evidence>
<accession>A0A066VC75</accession>
<feature type="region of interest" description="Disordered" evidence="6">
    <location>
        <begin position="1270"/>
        <end position="1325"/>
    </location>
</feature>
<evidence type="ECO:0000256" key="2">
    <source>
        <dbReference type="ARBA" id="ARBA00022679"/>
    </source>
</evidence>
<feature type="compositionally biased region" description="Basic and acidic residues" evidence="6">
    <location>
        <begin position="1064"/>
        <end position="1091"/>
    </location>
</feature>
<protein>
    <recommendedName>
        <fullName evidence="7">Protein kinase domain-containing protein</fullName>
    </recommendedName>
</protein>
<evidence type="ECO:0000256" key="3">
    <source>
        <dbReference type="ARBA" id="ARBA00022741"/>
    </source>
</evidence>
<dbReference type="OrthoDB" id="2158884at2759"/>
<dbReference type="HOGENOM" id="CLU_254427_0_0_1"/>
<dbReference type="PROSITE" id="PS50011">
    <property type="entry name" value="PROTEIN_KINASE_DOM"/>
    <property type="match status" value="1"/>
</dbReference>
<feature type="compositionally biased region" description="Low complexity" evidence="6">
    <location>
        <begin position="92"/>
        <end position="122"/>
    </location>
</feature>
<feature type="region of interest" description="Disordered" evidence="6">
    <location>
        <begin position="852"/>
        <end position="872"/>
    </location>
</feature>
<dbReference type="InterPro" id="IPR000719">
    <property type="entry name" value="Prot_kinase_dom"/>
</dbReference>
<keyword evidence="9" id="KW-1185">Reference proteome</keyword>
<feature type="domain" description="Protein kinase" evidence="7">
    <location>
        <begin position="269"/>
        <end position="607"/>
    </location>
</feature>
<dbReference type="CDD" id="cd07830">
    <property type="entry name" value="STKc_MAK_like"/>
    <property type="match status" value="1"/>
</dbReference>
<comment type="caution">
    <text evidence="8">The sequence shown here is derived from an EMBL/GenBank/DDBJ whole genome shotgun (WGS) entry which is preliminary data.</text>
</comment>
<evidence type="ECO:0000256" key="4">
    <source>
        <dbReference type="ARBA" id="ARBA00022777"/>
    </source>
</evidence>
<dbReference type="PANTHER" id="PTHR24055">
    <property type="entry name" value="MITOGEN-ACTIVATED PROTEIN KINASE"/>
    <property type="match status" value="1"/>
</dbReference>
<evidence type="ECO:0000313" key="8">
    <source>
        <dbReference type="EMBL" id="KDN36205.1"/>
    </source>
</evidence>
<evidence type="ECO:0000313" key="9">
    <source>
        <dbReference type="Proteomes" id="UP000027361"/>
    </source>
</evidence>
<dbReference type="InterPro" id="IPR008271">
    <property type="entry name" value="Ser/Thr_kinase_AS"/>
</dbReference>
<feature type="compositionally biased region" description="Basic residues" evidence="6">
    <location>
        <begin position="32"/>
        <end position="43"/>
    </location>
</feature>
<evidence type="ECO:0000256" key="5">
    <source>
        <dbReference type="ARBA" id="ARBA00022840"/>
    </source>
</evidence>
<feature type="compositionally biased region" description="Polar residues" evidence="6">
    <location>
        <begin position="679"/>
        <end position="691"/>
    </location>
</feature>
<feature type="region of interest" description="Disordered" evidence="6">
    <location>
        <begin position="92"/>
        <end position="123"/>
    </location>
</feature>
<dbReference type="Pfam" id="PF00069">
    <property type="entry name" value="Pkinase"/>
    <property type="match status" value="1"/>
</dbReference>
<dbReference type="InterPro" id="IPR011009">
    <property type="entry name" value="Kinase-like_dom_sf"/>
</dbReference>
<organism evidence="8 9">
    <name type="scientific">Tilletiaria anomala (strain ATCC 24038 / CBS 436.72 / UBC 951)</name>
    <dbReference type="NCBI Taxonomy" id="1037660"/>
    <lineage>
        <taxon>Eukaryota</taxon>
        <taxon>Fungi</taxon>
        <taxon>Dikarya</taxon>
        <taxon>Basidiomycota</taxon>
        <taxon>Ustilaginomycotina</taxon>
        <taxon>Exobasidiomycetes</taxon>
        <taxon>Georgefischeriales</taxon>
        <taxon>Tilletiariaceae</taxon>
        <taxon>Tilletiaria</taxon>
    </lineage>
</organism>
<dbReference type="GO" id="GO:0004674">
    <property type="term" value="F:protein serine/threonine kinase activity"/>
    <property type="evidence" value="ECO:0007669"/>
    <property type="project" value="UniProtKB-KW"/>
</dbReference>
<feature type="region of interest" description="Disordered" evidence="6">
    <location>
        <begin position="1168"/>
        <end position="1200"/>
    </location>
</feature>
<dbReference type="FunFam" id="1.10.510.10:FF:000624">
    <property type="entry name" value="Mitogen-activated protein kinase"/>
    <property type="match status" value="1"/>
</dbReference>
<keyword evidence="1" id="KW-0723">Serine/threonine-protein kinase</keyword>
<dbReference type="GeneID" id="25263061"/>
<dbReference type="GO" id="GO:0005524">
    <property type="term" value="F:ATP binding"/>
    <property type="evidence" value="ECO:0007669"/>
    <property type="project" value="UniProtKB-KW"/>
</dbReference>
<dbReference type="InterPro" id="IPR050117">
    <property type="entry name" value="MAPK"/>
</dbReference>
<keyword evidence="2" id="KW-0808">Transferase</keyword>
<keyword evidence="4" id="KW-0418">Kinase</keyword>
<dbReference type="Gene3D" id="1.10.510.10">
    <property type="entry name" value="Transferase(Phosphotransferase) domain 1"/>
    <property type="match status" value="1"/>
</dbReference>
<feature type="region of interest" description="Disordered" evidence="6">
    <location>
        <begin position="652"/>
        <end position="691"/>
    </location>
</feature>
<feature type="region of interest" description="Disordered" evidence="6">
    <location>
        <begin position="1052"/>
        <end position="1153"/>
    </location>
</feature>
<feature type="compositionally biased region" description="Low complexity" evidence="6">
    <location>
        <begin position="1"/>
        <end position="26"/>
    </location>
</feature>
<dbReference type="Proteomes" id="UP000027361">
    <property type="component" value="Unassembled WGS sequence"/>
</dbReference>
<dbReference type="InParanoid" id="A0A066VC75"/>
<feature type="compositionally biased region" description="Low complexity" evidence="6">
    <location>
        <begin position="901"/>
        <end position="918"/>
    </location>
</feature>
<dbReference type="Gene3D" id="3.30.200.20">
    <property type="entry name" value="Phosphorylase Kinase, domain 1"/>
    <property type="match status" value="1"/>
</dbReference>
<evidence type="ECO:0000256" key="6">
    <source>
        <dbReference type="SAM" id="MobiDB-lite"/>
    </source>
</evidence>
<keyword evidence="5" id="KW-0067">ATP-binding</keyword>
<evidence type="ECO:0000256" key="1">
    <source>
        <dbReference type="ARBA" id="ARBA00022527"/>
    </source>
</evidence>
<name>A0A066VC75_TILAU</name>
<dbReference type="PROSITE" id="PS00108">
    <property type="entry name" value="PROTEIN_KINASE_ST"/>
    <property type="match status" value="1"/>
</dbReference>
<dbReference type="SUPFAM" id="SSF56112">
    <property type="entry name" value="Protein kinase-like (PK-like)"/>
    <property type="match status" value="1"/>
</dbReference>
<proteinExistence type="predicted"/>
<sequence>MPAFPSPAASSSQPNQRQQYAFNQQQQEKRAHMYSHYHYHHQQKQQQQQKPQQQHPQDAYMNGAPGPSNDASLAVASSSSLTSAVVAASSSTSTATSSRLLASDTADTPSASTTASSTAPSSNTRATINDLLASTGYAFHSASGAAPSQHGAHASHGSSVVSAANMYATSVALEPQLAIPAQGYAAPSNVVNGASAGDGKGAVAGMAEHAGINGNGSDTFATAAASSSSSSSAAVVLGSGGSAQKAGASTSAALPKTAADLLKEGPRDFRIIRDVGDGSFGTVFLADWRSPLPSGTDLSLMQHPSTRPEFSGSRLVAIKKMKKQYRNWAECLTLKELKSLLAIPPHPHIIPLYDAFLLPTTHELHFVFECMEGNLYQLTKSRKGRPLAQGLIATIFRQIVEGLHHIHTHGYFHRDLKPENLLLTTLGLSEYPCPGRTDIIERDVLVIVKIADFGLARETSSIPPFTEYVSTRWYRAPEVLLRARDYSNPVDIWAVGTIMAEIINLRPLFPGSSEVTQVLAICEIMGTPSDDWPSDDRGKRMGGGPWPRGFKMASAVGFQWPQCKPVRLAKLFGSRTPMSLIDCISSLLQYEPKSRLTTAGLMEHPYFERDAKSLRPIASRSIIPKDKIQAAQALGHVVPNLAKIDDESIKQSYRAAAEPPRALPPSHAYSHDERKPKFGSTSPDLAASQTAGGLLPQRQQQDTDETMHVAQPHHAPFYPSAQEQLHVQAGGAKMDATGSQLLSCAPPLGSAQALEQPGLPMQLGDDAPVRVPPMHANGTLLDVQQHAADQRTVYDVDLPLPAQHAGGSASAATSGGGGISPSHSQVGLWASLHASASTIGSAFLGTSSSEHIEQKGNNYGSNETFDSADRRRRKMGKWVSRVFKDRKADELAASDASIRIPQQQQQQQQQQHPYQQHPSVASLVPSMQARDPGSSPYGRGKGYPSAMDSQVYSDGEDNESLYEVLDESLSARVGGPGENVARGRARGVVSKRHVQWTTGEQLDPSKLGSGFMDALVNGSLSEGAGSIGGGGGSESRQSLAGSIATVGDLQHNPRAADTAPFPYADHHTFEPNELAGYERWEREQERRRRQDTAGSCITHRSNDSDPGPHRRQYPSRIQRGNSAVSHGSQPGIMDRRVRGTTGGSTQSDAARSVHSLDQDLIADMRSMFPRDNNSASQHAPARLGTGRQSRGNGSIRAGSASPLHHSVIAGRYHPYCGGGGGGVPSGRPASNGPVTSGVLVASPSHNPYGFARGPDYRTTSSEMITMHRSVLPKRGLSQNDIPPSPQSYELLGHQHPSSQTQPLGPPAPQHPGYAPHQSQLNSPPSRLAPQLEVQELKGPLHYPRADRAGGSAYELLRSLNQLPTTYLGNQAVSSVPTLPSFAEFAAGANILQQDSKMDS</sequence>
<feature type="region of interest" description="Disordered" evidence="6">
    <location>
        <begin position="926"/>
        <end position="956"/>
    </location>
</feature>
<dbReference type="SMART" id="SM00220">
    <property type="entry name" value="S_TKc"/>
    <property type="match status" value="1"/>
</dbReference>
<keyword evidence="3" id="KW-0547">Nucleotide-binding</keyword>
<reference evidence="8 9" key="1">
    <citation type="submission" date="2014-05" db="EMBL/GenBank/DDBJ databases">
        <title>Draft genome sequence of a rare smut relative, Tilletiaria anomala UBC 951.</title>
        <authorList>
            <consortium name="DOE Joint Genome Institute"/>
            <person name="Toome M."/>
            <person name="Kuo A."/>
            <person name="Henrissat B."/>
            <person name="Lipzen A."/>
            <person name="Tritt A."/>
            <person name="Yoshinaga Y."/>
            <person name="Zane M."/>
            <person name="Barry K."/>
            <person name="Grigoriev I.V."/>
            <person name="Spatafora J.W."/>
            <person name="Aimea M.C."/>
        </authorList>
    </citation>
    <scope>NUCLEOTIDE SEQUENCE [LARGE SCALE GENOMIC DNA]</scope>
    <source>
        <strain evidence="8 9">UBC 951</strain>
    </source>
</reference>
<feature type="compositionally biased region" description="Low complexity" evidence="6">
    <location>
        <begin position="44"/>
        <end position="57"/>
    </location>
</feature>
<feature type="compositionally biased region" description="Polar residues" evidence="6">
    <location>
        <begin position="1118"/>
        <end position="1128"/>
    </location>
</feature>
<dbReference type="EMBL" id="JMSN01000177">
    <property type="protein sequence ID" value="KDN36205.1"/>
    <property type="molecule type" value="Genomic_DNA"/>
</dbReference>
<dbReference type="STRING" id="1037660.A0A066VC75"/>
<feature type="compositionally biased region" description="Polar residues" evidence="6">
    <location>
        <begin position="852"/>
        <end position="865"/>
    </location>
</feature>
<feature type="region of interest" description="Disordered" evidence="6">
    <location>
        <begin position="899"/>
        <end position="918"/>
    </location>
</feature>